<keyword evidence="3" id="KW-1185">Reference proteome</keyword>
<protein>
    <submittedName>
        <fullName evidence="2">Uncharacterized protein</fullName>
    </submittedName>
</protein>
<reference evidence="2 3" key="1">
    <citation type="journal article" date="2023" name="bioRxiv">
        <title>Genome report: Whole genome sequence and annotation of Penstemon davidsonii.</title>
        <authorList>
            <person name="Ostevik K.L."/>
            <person name="Alabady M."/>
            <person name="Zhang M."/>
            <person name="Rausher M.D."/>
        </authorList>
    </citation>
    <scope>NUCLEOTIDE SEQUENCE [LARGE SCALE GENOMIC DNA]</scope>
    <source>
        <strain evidence="2">DNT005</strain>
        <tissue evidence="2">Whole leaf</tissue>
    </source>
</reference>
<comment type="caution">
    <text evidence="2">The sequence shown here is derived from an EMBL/GenBank/DDBJ whole genome shotgun (WGS) entry which is preliminary data.</text>
</comment>
<feature type="region of interest" description="Disordered" evidence="1">
    <location>
        <begin position="30"/>
        <end position="60"/>
    </location>
</feature>
<evidence type="ECO:0000313" key="3">
    <source>
        <dbReference type="Proteomes" id="UP001291926"/>
    </source>
</evidence>
<dbReference type="EMBL" id="JAYDYQ010002688">
    <property type="protein sequence ID" value="KAK4477909.1"/>
    <property type="molecule type" value="Genomic_DNA"/>
</dbReference>
<name>A0ABR0CLG6_9LAMI</name>
<sequence length="130" mass="14443">MVVPSFNIIFLYIAVDKFKKQFAYLEEHYGKGGTAPPERQHSSSLPRYPVQIPPSIQGEAARPGKVVGSVLRYPTDTIEQQKVVKNPMLTPAQYIVPNSSYSRKHRSYKTERGEVAAAATAQGGTGSQWY</sequence>
<organism evidence="2 3">
    <name type="scientific">Penstemon davidsonii</name>
    <dbReference type="NCBI Taxonomy" id="160366"/>
    <lineage>
        <taxon>Eukaryota</taxon>
        <taxon>Viridiplantae</taxon>
        <taxon>Streptophyta</taxon>
        <taxon>Embryophyta</taxon>
        <taxon>Tracheophyta</taxon>
        <taxon>Spermatophyta</taxon>
        <taxon>Magnoliopsida</taxon>
        <taxon>eudicotyledons</taxon>
        <taxon>Gunneridae</taxon>
        <taxon>Pentapetalae</taxon>
        <taxon>asterids</taxon>
        <taxon>lamiids</taxon>
        <taxon>Lamiales</taxon>
        <taxon>Plantaginaceae</taxon>
        <taxon>Cheloneae</taxon>
        <taxon>Penstemon</taxon>
    </lineage>
</organism>
<proteinExistence type="predicted"/>
<accession>A0ABR0CLG6</accession>
<dbReference type="Proteomes" id="UP001291926">
    <property type="component" value="Unassembled WGS sequence"/>
</dbReference>
<gene>
    <name evidence="2" type="ORF">RD792_017174</name>
</gene>
<evidence type="ECO:0000256" key="1">
    <source>
        <dbReference type="SAM" id="MobiDB-lite"/>
    </source>
</evidence>
<evidence type="ECO:0000313" key="2">
    <source>
        <dbReference type="EMBL" id="KAK4477909.1"/>
    </source>
</evidence>